<dbReference type="EMBL" id="CP104874">
    <property type="protein sequence ID" value="WWF06921.1"/>
    <property type="molecule type" value="Genomic_DNA"/>
</dbReference>
<dbReference type="InterPro" id="IPR006058">
    <property type="entry name" value="2Fe2S_fd_BS"/>
</dbReference>
<dbReference type="CDD" id="cd00207">
    <property type="entry name" value="fer2"/>
    <property type="match status" value="1"/>
</dbReference>
<sequence length="120" mass="12994">MIIVQPSGTEIHVSPDDTVLAGLQKAGYAYTVGCRRGGCGICKIDVLEGSFSYNRPVADTVVTEEERTDGTCLSCRAVPDVDLTIQMRDASLRLVNPLLGKINAATRERAKAERTLPEEQ</sequence>
<feature type="domain" description="2Fe-2S ferredoxin-type" evidence="1">
    <location>
        <begin position="1"/>
        <end position="91"/>
    </location>
</feature>
<dbReference type="InterPro" id="IPR012675">
    <property type="entry name" value="Beta-grasp_dom_sf"/>
</dbReference>
<dbReference type="Pfam" id="PF00111">
    <property type="entry name" value="Fer2"/>
    <property type="match status" value="1"/>
</dbReference>
<reference evidence="2 3" key="1">
    <citation type="submission" date="2022-09" db="EMBL/GenBank/DDBJ databases">
        <title>Complete genome sequence of Janibacter terrae strain COS04-44, PCL-degrading bacteria isolated from oil spilled coast.</title>
        <authorList>
            <person name="Park H."/>
            <person name="Kim J.Y."/>
            <person name="An S.H."/>
            <person name="Lee C.M."/>
            <person name="Weon H.-Y."/>
        </authorList>
    </citation>
    <scope>NUCLEOTIDE SEQUENCE [LARGE SCALE GENOMIC DNA]</scope>
    <source>
        <strain evidence="2 3">COS04-44</strain>
    </source>
</reference>
<evidence type="ECO:0000313" key="3">
    <source>
        <dbReference type="Proteomes" id="UP001381003"/>
    </source>
</evidence>
<keyword evidence="3" id="KW-1185">Reference proteome</keyword>
<evidence type="ECO:0000259" key="1">
    <source>
        <dbReference type="PROSITE" id="PS51085"/>
    </source>
</evidence>
<dbReference type="Proteomes" id="UP001381003">
    <property type="component" value="Chromosome"/>
</dbReference>
<dbReference type="InterPro" id="IPR036010">
    <property type="entry name" value="2Fe-2S_ferredoxin-like_sf"/>
</dbReference>
<gene>
    <name evidence="2" type="ORF">N5P18_06710</name>
</gene>
<organism evidence="2 3">
    <name type="scientific">Janibacter terrae</name>
    <dbReference type="NCBI Taxonomy" id="103817"/>
    <lineage>
        <taxon>Bacteria</taxon>
        <taxon>Bacillati</taxon>
        <taxon>Actinomycetota</taxon>
        <taxon>Actinomycetes</taxon>
        <taxon>Micrococcales</taxon>
        <taxon>Intrasporangiaceae</taxon>
        <taxon>Janibacter</taxon>
    </lineage>
</organism>
<accession>A0ABZ2FIE6</accession>
<evidence type="ECO:0000313" key="2">
    <source>
        <dbReference type="EMBL" id="WWF06921.1"/>
    </source>
</evidence>
<dbReference type="InterPro" id="IPR001041">
    <property type="entry name" value="2Fe-2S_ferredoxin-type"/>
</dbReference>
<dbReference type="Gene3D" id="3.10.20.30">
    <property type="match status" value="1"/>
</dbReference>
<dbReference type="RefSeq" id="WP_068426082.1">
    <property type="nucleotide sequence ID" value="NZ_CP104874.1"/>
</dbReference>
<dbReference type="PROSITE" id="PS51085">
    <property type="entry name" value="2FE2S_FER_2"/>
    <property type="match status" value="1"/>
</dbReference>
<name>A0ABZ2FIE6_9MICO</name>
<proteinExistence type="predicted"/>
<dbReference type="PROSITE" id="PS00197">
    <property type="entry name" value="2FE2S_FER_1"/>
    <property type="match status" value="1"/>
</dbReference>
<dbReference type="SUPFAM" id="SSF54292">
    <property type="entry name" value="2Fe-2S ferredoxin-like"/>
    <property type="match status" value="1"/>
</dbReference>
<protein>
    <submittedName>
        <fullName evidence="2">2Fe-2S iron-sulfur cluster-binding protein</fullName>
    </submittedName>
</protein>